<dbReference type="AlphaFoldDB" id="A0A6G1IPR8"/>
<keyword evidence="2" id="KW-1185">Reference proteome</keyword>
<dbReference type="EMBL" id="MU005598">
    <property type="protein sequence ID" value="KAF2680237.1"/>
    <property type="molecule type" value="Genomic_DNA"/>
</dbReference>
<organism evidence="1 2">
    <name type="scientific">Lentithecium fluviatile CBS 122367</name>
    <dbReference type="NCBI Taxonomy" id="1168545"/>
    <lineage>
        <taxon>Eukaryota</taxon>
        <taxon>Fungi</taxon>
        <taxon>Dikarya</taxon>
        <taxon>Ascomycota</taxon>
        <taxon>Pezizomycotina</taxon>
        <taxon>Dothideomycetes</taxon>
        <taxon>Pleosporomycetidae</taxon>
        <taxon>Pleosporales</taxon>
        <taxon>Massarineae</taxon>
        <taxon>Lentitheciaceae</taxon>
        <taxon>Lentithecium</taxon>
    </lineage>
</organism>
<evidence type="ECO:0000313" key="2">
    <source>
        <dbReference type="Proteomes" id="UP000799291"/>
    </source>
</evidence>
<sequence>MPANKDNKPVIKDTNTWIEKYDHLIEAWSISPSHHSKLNYDALYPYLRKESLLHRHVILRDAHIRIVSVTPFNDKNEWFFPNKKAERHLLVLMAISLYDHATQEDLRKPGGEFKRDKSPEPTIWEFRQKLLQRLGFRQQDGEVTWPRDKLTAG</sequence>
<protein>
    <submittedName>
        <fullName evidence="1">Uncharacterized protein</fullName>
    </submittedName>
</protein>
<gene>
    <name evidence="1" type="ORF">K458DRAFT_434608</name>
</gene>
<proteinExistence type="predicted"/>
<reference evidence="1" key="1">
    <citation type="journal article" date="2020" name="Stud. Mycol.">
        <title>101 Dothideomycetes genomes: a test case for predicting lifestyles and emergence of pathogens.</title>
        <authorList>
            <person name="Haridas S."/>
            <person name="Albert R."/>
            <person name="Binder M."/>
            <person name="Bloem J."/>
            <person name="Labutti K."/>
            <person name="Salamov A."/>
            <person name="Andreopoulos B."/>
            <person name="Baker S."/>
            <person name="Barry K."/>
            <person name="Bills G."/>
            <person name="Bluhm B."/>
            <person name="Cannon C."/>
            <person name="Castanera R."/>
            <person name="Culley D."/>
            <person name="Daum C."/>
            <person name="Ezra D."/>
            <person name="Gonzalez J."/>
            <person name="Henrissat B."/>
            <person name="Kuo A."/>
            <person name="Liang C."/>
            <person name="Lipzen A."/>
            <person name="Lutzoni F."/>
            <person name="Magnuson J."/>
            <person name="Mondo S."/>
            <person name="Nolan M."/>
            <person name="Ohm R."/>
            <person name="Pangilinan J."/>
            <person name="Park H.-J."/>
            <person name="Ramirez L."/>
            <person name="Alfaro M."/>
            <person name="Sun H."/>
            <person name="Tritt A."/>
            <person name="Yoshinaga Y."/>
            <person name="Zwiers L.-H."/>
            <person name="Turgeon B."/>
            <person name="Goodwin S."/>
            <person name="Spatafora J."/>
            <person name="Crous P."/>
            <person name="Grigoriev I."/>
        </authorList>
    </citation>
    <scope>NUCLEOTIDE SEQUENCE</scope>
    <source>
        <strain evidence="1">CBS 122367</strain>
    </source>
</reference>
<evidence type="ECO:0000313" key="1">
    <source>
        <dbReference type="EMBL" id="KAF2680237.1"/>
    </source>
</evidence>
<dbReference type="Proteomes" id="UP000799291">
    <property type="component" value="Unassembled WGS sequence"/>
</dbReference>
<name>A0A6G1IPR8_9PLEO</name>
<accession>A0A6G1IPR8</accession>